<accession>A0A0B7C3N0</accession>
<dbReference type="EMBL" id="HACG01052164">
    <property type="protein sequence ID" value="CEK99035.1"/>
    <property type="molecule type" value="Transcribed_RNA"/>
</dbReference>
<reference evidence="1" key="1">
    <citation type="submission" date="2014-12" db="EMBL/GenBank/DDBJ databases">
        <title>Insight into the proteome of Arion vulgaris.</title>
        <authorList>
            <person name="Aradska J."/>
            <person name="Bulat T."/>
            <person name="Smidak R."/>
            <person name="Sarate P."/>
            <person name="Gangsoo J."/>
            <person name="Sialana F."/>
            <person name="Bilban M."/>
            <person name="Lubec G."/>
        </authorList>
    </citation>
    <scope>NUCLEOTIDE SEQUENCE</scope>
    <source>
        <tissue evidence="1">Skin</tissue>
    </source>
</reference>
<gene>
    <name evidence="1" type="primary">ORF220243</name>
</gene>
<sequence>ICWHLEGALSIGMSDVKVKNYRLLEEDTTIDESAVMRIKEFEIKHGTHRV</sequence>
<protein>
    <submittedName>
        <fullName evidence="1">Uncharacterized protein</fullName>
    </submittedName>
</protein>
<evidence type="ECO:0000313" key="1">
    <source>
        <dbReference type="EMBL" id="CEK99035.1"/>
    </source>
</evidence>
<dbReference type="AlphaFoldDB" id="A0A0B7C3N0"/>
<name>A0A0B7C3N0_9EUPU</name>
<proteinExistence type="predicted"/>
<organism evidence="1">
    <name type="scientific">Arion vulgaris</name>
    <dbReference type="NCBI Taxonomy" id="1028688"/>
    <lineage>
        <taxon>Eukaryota</taxon>
        <taxon>Metazoa</taxon>
        <taxon>Spiralia</taxon>
        <taxon>Lophotrochozoa</taxon>
        <taxon>Mollusca</taxon>
        <taxon>Gastropoda</taxon>
        <taxon>Heterobranchia</taxon>
        <taxon>Euthyneura</taxon>
        <taxon>Panpulmonata</taxon>
        <taxon>Eupulmonata</taxon>
        <taxon>Stylommatophora</taxon>
        <taxon>Helicina</taxon>
        <taxon>Arionoidea</taxon>
        <taxon>Arionidae</taxon>
        <taxon>Arion</taxon>
    </lineage>
</organism>
<feature type="non-terminal residue" evidence="1">
    <location>
        <position position="1"/>
    </location>
</feature>